<accession>A0A5C8NN26</accession>
<dbReference type="InterPro" id="IPR037401">
    <property type="entry name" value="SnoaL-like"/>
</dbReference>
<protein>
    <submittedName>
        <fullName evidence="2">Nuclear transport factor 2 family protein</fullName>
    </submittedName>
</protein>
<dbReference type="RefSeq" id="WP_147683494.1">
    <property type="nucleotide sequence ID" value="NZ_VDUX01000001.1"/>
</dbReference>
<dbReference type="Gene3D" id="3.10.450.50">
    <property type="match status" value="1"/>
</dbReference>
<dbReference type="AlphaFoldDB" id="A0A5C8NN26"/>
<dbReference type="Pfam" id="PF13577">
    <property type="entry name" value="SnoaL_4"/>
    <property type="match status" value="1"/>
</dbReference>
<evidence type="ECO:0000259" key="1">
    <source>
        <dbReference type="Pfam" id="PF13577"/>
    </source>
</evidence>
<dbReference type="SUPFAM" id="SSF54427">
    <property type="entry name" value="NTF2-like"/>
    <property type="match status" value="1"/>
</dbReference>
<dbReference type="EMBL" id="VDUX01000001">
    <property type="protein sequence ID" value="TXL63149.1"/>
    <property type="molecule type" value="Genomic_DNA"/>
</dbReference>
<dbReference type="InterPro" id="IPR032710">
    <property type="entry name" value="NTF2-like_dom_sf"/>
</dbReference>
<dbReference type="OrthoDB" id="4713913at2"/>
<sequence length="167" mass="18826">MTQWSRGELAEAFAHYGTEVQAASDARDWGRFADLFTEDATYDEHLYGTFTGREQIRSWIVETMTTRPGSWMPSFPASWSVVDEERGRIVCEILNRMQDPGDGSIHEATNITILTYAGDGLFSKEEDVYNPAKFVTAISAWAKVAHEHGTLDDEDIAWLDAAMPGWR</sequence>
<comment type="caution">
    <text evidence="2">The sequence shown here is derived from an EMBL/GenBank/DDBJ whole genome shotgun (WGS) entry which is preliminary data.</text>
</comment>
<name>A0A5C8NN26_9ACTN</name>
<reference evidence="2 3" key="1">
    <citation type="submission" date="2019-06" db="EMBL/GenBank/DDBJ databases">
        <title>Aeromicrobium sp. nov., isolated from a maize field.</title>
        <authorList>
            <person name="Lin S.-Y."/>
            <person name="Tsai C.-F."/>
            <person name="Young C.-C."/>
        </authorList>
    </citation>
    <scope>NUCLEOTIDE SEQUENCE [LARGE SCALE GENOMIC DNA]</scope>
    <source>
        <strain evidence="2 3">CC-CFT486</strain>
    </source>
</reference>
<organism evidence="2 3">
    <name type="scientific">Aeromicrobium terrae</name>
    <dbReference type="NCBI Taxonomy" id="2498846"/>
    <lineage>
        <taxon>Bacteria</taxon>
        <taxon>Bacillati</taxon>
        <taxon>Actinomycetota</taxon>
        <taxon>Actinomycetes</taxon>
        <taxon>Propionibacteriales</taxon>
        <taxon>Nocardioidaceae</taxon>
        <taxon>Aeromicrobium</taxon>
    </lineage>
</organism>
<dbReference type="Proteomes" id="UP000321571">
    <property type="component" value="Unassembled WGS sequence"/>
</dbReference>
<keyword evidence="3" id="KW-1185">Reference proteome</keyword>
<feature type="domain" description="SnoaL-like" evidence="1">
    <location>
        <begin position="9"/>
        <end position="104"/>
    </location>
</feature>
<proteinExistence type="predicted"/>
<gene>
    <name evidence="2" type="ORF">FHP06_02685</name>
</gene>
<evidence type="ECO:0000313" key="2">
    <source>
        <dbReference type="EMBL" id="TXL63149.1"/>
    </source>
</evidence>
<evidence type="ECO:0000313" key="3">
    <source>
        <dbReference type="Proteomes" id="UP000321571"/>
    </source>
</evidence>